<dbReference type="PANTHER" id="PTHR14614:SF161">
    <property type="match status" value="1"/>
</dbReference>
<evidence type="ECO:0000313" key="2">
    <source>
        <dbReference type="Proteomes" id="UP000186303"/>
    </source>
</evidence>
<accession>A0A1M8A8A1</accession>
<dbReference type="AlphaFoldDB" id="A0A1M8A8A1"/>
<keyword evidence="1" id="KW-0489">Methyltransferase</keyword>
<keyword evidence="1" id="KW-0808">Transferase</keyword>
<name>A0A1M8A8A1_MALS4</name>
<dbReference type="STRING" id="1230383.A0A1M8A8A1"/>
<dbReference type="EMBL" id="LT671824">
    <property type="protein sequence ID" value="SHO78639.1"/>
    <property type="molecule type" value="Genomic_DNA"/>
</dbReference>
<dbReference type="VEuPathDB" id="FungiDB:MSYG_2986"/>
<dbReference type="OrthoDB" id="413520at2759"/>
<dbReference type="GO" id="GO:0005829">
    <property type="term" value="C:cytosol"/>
    <property type="evidence" value="ECO:0007669"/>
    <property type="project" value="TreeGrafter"/>
</dbReference>
<dbReference type="GO" id="GO:0008757">
    <property type="term" value="F:S-adenosylmethionine-dependent methyltransferase activity"/>
    <property type="evidence" value="ECO:0007669"/>
    <property type="project" value="UniProtKB-ARBA"/>
</dbReference>
<sequence length="308" mass="33446">MSVAARPNFPAALSLCPSAPRSSADTEAWYRDSAGDIATYGIAGRIWESAYLFLAYLAEGTGTWDPPRTLLQADEVTVLELGAGVGTAGLATAQALDRQGGRGTVVLTDLPDVCPLLERNASTCACTHVAIHVCALPWGDHDAAHAVLTSTAPPTHILCSDLVYFPELLAPLLRTLISLTTISPTTEVLIAYKIRSLTKEQPFWCGLSAWFELTQVDYQRDPRAPKQPFGAHTSHFGSRAPPCTPDGQPLDDYFLFVAHRRPETHVWAVPESDAALLQGQYVREGQMRTALTTGTFEWLLLSRATEDV</sequence>
<dbReference type="InterPro" id="IPR029063">
    <property type="entry name" value="SAM-dependent_MTases_sf"/>
</dbReference>
<dbReference type="GO" id="GO:0032259">
    <property type="term" value="P:methylation"/>
    <property type="evidence" value="ECO:0007669"/>
    <property type="project" value="UniProtKB-KW"/>
</dbReference>
<dbReference type="SUPFAM" id="SSF53335">
    <property type="entry name" value="S-adenosyl-L-methionine-dependent methyltransferases"/>
    <property type="match status" value="1"/>
</dbReference>
<evidence type="ECO:0000313" key="1">
    <source>
        <dbReference type="EMBL" id="SHO78639.1"/>
    </source>
</evidence>
<organism evidence="1 2">
    <name type="scientific">Malassezia sympodialis (strain ATCC 42132)</name>
    <name type="common">Atopic eczema-associated yeast</name>
    <dbReference type="NCBI Taxonomy" id="1230383"/>
    <lineage>
        <taxon>Eukaryota</taxon>
        <taxon>Fungi</taxon>
        <taxon>Dikarya</taxon>
        <taxon>Basidiomycota</taxon>
        <taxon>Ustilaginomycotina</taxon>
        <taxon>Malasseziomycetes</taxon>
        <taxon>Malasseziales</taxon>
        <taxon>Malasseziaceae</taxon>
        <taxon>Malassezia</taxon>
    </lineage>
</organism>
<dbReference type="OMA" id="KETPFWT"/>
<keyword evidence="2" id="KW-1185">Reference proteome</keyword>
<dbReference type="Gene3D" id="3.40.50.150">
    <property type="entry name" value="Vaccinia Virus protein VP39"/>
    <property type="match status" value="1"/>
</dbReference>
<dbReference type="Pfam" id="PF10294">
    <property type="entry name" value="Methyltransf_16"/>
    <property type="match status" value="1"/>
</dbReference>
<reference evidence="2" key="1">
    <citation type="journal article" date="2017" name="Nucleic Acids Res.">
        <title>Proteogenomics produces comprehensive and highly accurate protein-coding gene annotation in a complete genome assembly of Malassezia sympodialis.</title>
        <authorList>
            <person name="Zhu Y."/>
            <person name="Engstroem P.G."/>
            <person name="Tellgren-Roth C."/>
            <person name="Baudo C.D."/>
            <person name="Kennell J.C."/>
            <person name="Sun S."/>
            <person name="Billmyre R.B."/>
            <person name="Schroeder M.S."/>
            <person name="Andersson A."/>
            <person name="Holm T."/>
            <person name="Sigurgeirsson B."/>
            <person name="Wu G."/>
            <person name="Sankaranarayanan S.R."/>
            <person name="Siddharthan R."/>
            <person name="Sanyal K."/>
            <person name="Lundeberg J."/>
            <person name="Nystedt B."/>
            <person name="Boekhout T."/>
            <person name="Dawson T.L. Jr."/>
            <person name="Heitman J."/>
            <person name="Scheynius A."/>
            <person name="Lehtioe J."/>
        </authorList>
    </citation>
    <scope>NUCLEOTIDE SEQUENCE [LARGE SCALE GENOMIC DNA]</scope>
    <source>
        <strain evidence="2">ATCC 42132</strain>
    </source>
</reference>
<dbReference type="GO" id="GO:0032991">
    <property type="term" value="C:protein-containing complex"/>
    <property type="evidence" value="ECO:0007669"/>
    <property type="project" value="TreeGrafter"/>
</dbReference>
<dbReference type="Proteomes" id="UP000186303">
    <property type="component" value="Chromosome 4"/>
</dbReference>
<proteinExistence type="predicted"/>
<dbReference type="InterPro" id="IPR019410">
    <property type="entry name" value="Methyltransf_16"/>
</dbReference>
<protein>
    <submittedName>
        <fullName evidence="1">Similar to S.cerevisiae protein YNL024C (Putative methyltransferase)</fullName>
    </submittedName>
</protein>
<gene>
    <name evidence="1" type="ORF">MSYG_2986</name>
</gene>
<dbReference type="PANTHER" id="PTHR14614">
    <property type="entry name" value="HEPATOCELLULAR CARCINOMA-ASSOCIATED ANTIGEN"/>
    <property type="match status" value="1"/>
</dbReference>